<dbReference type="Proteomes" id="UP000076580">
    <property type="component" value="Chromosome 01"/>
</dbReference>
<organism evidence="2 3">
    <name type="scientific">Drechmeria coniospora</name>
    <name type="common">Nematophagous fungus</name>
    <name type="synonym">Meria coniospora</name>
    <dbReference type="NCBI Taxonomy" id="98403"/>
    <lineage>
        <taxon>Eukaryota</taxon>
        <taxon>Fungi</taxon>
        <taxon>Dikarya</taxon>
        <taxon>Ascomycota</taxon>
        <taxon>Pezizomycotina</taxon>
        <taxon>Sordariomycetes</taxon>
        <taxon>Hypocreomycetidae</taxon>
        <taxon>Hypocreales</taxon>
        <taxon>Ophiocordycipitaceae</taxon>
        <taxon>Drechmeria</taxon>
    </lineage>
</organism>
<sequence length="334" mass="36225">MNIVAKTTLDLITVRSTLPAVPFPPPGRWPIFRTARLLIRPYAADDLEALHALRAQNEVMQWTSAGTPDATLDRTREMLAKKLDDDINYGCVICLASTGEVIGSGGVGPRTGELGWPNMGYILRKEFWGRGYATEFTRCLLDVWWALPRAEVVVAVDRSTVAGSVAHGDVVAESLVAITIGENEASRHVLEKVGMTLVKIWEETDRRDATRLVDLYGYTGQTPERNGVQVDLSSSSPVPGSMIVVLRTAHLRPRGSRHRSVDRLDLGQSRIILGLERGSQATEADVAPLGVSTDANRTGLGPWSLGRGAPVTDAAALDLADTETRENTCVFAIS</sequence>
<dbReference type="InterPro" id="IPR016181">
    <property type="entry name" value="Acyl_CoA_acyltransferase"/>
</dbReference>
<dbReference type="Pfam" id="PF13302">
    <property type="entry name" value="Acetyltransf_3"/>
    <property type="match status" value="1"/>
</dbReference>
<dbReference type="GeneID" id="63715825"/>
<evidence type="ECO:0000313" key="3">
    <source>
        <dbReference type="Proteomes" id="UP000076580"/>
    </source>
</evidence>
<dbReference type="InterPro" id="IPR000182">
    <property type="entry name" value="GNAT_dom"/>
</dbReference>
<dbReference type="GO" id="GO:0016747">
    <property type="term" value="F:acyltransferase activity, transferring groups other than amino-acyl groups"/>
    <property type="evidence" value="ECO:0007669"/>
    <property type="project" value="InterPro"/>
</dbReference>
<keyword evidence="3" id="KW-1185">Reference proteome</keyword>
<evidence type="ECO:0000313" key="2">
    <source>
        <dbReference type="EMBL" id="KYK62037.1"/>
    </source>
</evidence>
<dbReference type="PANTHER" id="PTHR43792:SF1">
    <property type="entry name" value="N-ACETYLTRANSFERASE DOMAIN-CONTAINING PROTEIN"/>
    <property type="match status" value="1"/>
</dbReference>
<dbReference type="InterPro" id="IPR051531">
    <property type="entry name" value="N-acetyltransferase"/>
</dbReference>
<accession>A0A151GY67</accession>
<gene>
    <name evidence="2" type="ORF">DCS_03182</name>
</gene>
<dbReference type="Gene3D" id="3.40.630.30">
    <property type="match status" value="1"/>
</dbReference>
<name>A0A151GY67_DRECN</name>
<reference evidence="2 3" key="1">
    <citation type="journal article" date="2016" name="Sci. Rep.">
        <title>Insights into Adaptations to a Near-Obligate Nematode Endoparasitic Lifestyle from the Finished Genome of Drechmeria coniospora.</title>
        <authorList>
            <person name="Zhang L."/>
            <person name="Zhou Z."/>
            <person name="Guo Q."/>
            <person name="Fokkens L."/>
            <person name="Miskei M."/>
            <person name="Pocsi I."/>
            <person name="Zhang W."/>
            <person name="Chen M."/>
            <person name="Wang L."/>
            <person name="Sun Y."/>
            <person name="Donzelli B.G."/>
            <person name="Gibson D.M."/>
            <person name="Nelson D.R."/>
            <person name="Luo J.G."/>
            <person name="Rep M."/>
            <person name="Liu H."/>
            <person name="Yang S."/>
            <person name="Wang J."/>
            <person name="Krasnoff S.B."/>
            <person name="Xu Y."/>
            <person name="Molnar I."/>
            <person name="Lin M."/>
        </authorList>
    </citation>
    <scope>NUCLEOTIDE SEQUENCE [LARGE SCALE GENOMIC DNA]</scope>
    <source>
        <strain evidence="2 3">ARSEF 6962</strain>
    </source>
</reference>
<comment type="caution">
    <text evidence="2">The sequence shown here is derived from an EMBL/GenBank/DDBJ whole genome shotgun (WGS) entry which is preliminary data.</text>
</comment>
<proteinExistence type="predicted"/>
<dbReference type="InParanoid" id="A0A151GY67"/>
<evidence type="ECO:0000259" key="1">
    <source>
        <dbReference type="PROSITE" id="PS51186"/>
    </source>
</evidence>
<dbReference type="RefSeq" id="XP_040661389.1">
    <property type="nucleotide sequence ID" value="XM_040800506.1"/>
</dbReference>
<dbReference type="EMBL" id="LAYC01000001">
    <property type="protein sequence ID" value="KYK62037.1"/>
    <property type="molecule type" value="Genomic_DNA"/>
</dbReference>
<dbReference type="AlphaFoldDB" id="A0A151GY67"/>
<feature type="domain" description="N-acetyltransferase" evidence="1">
    <location>
        <begin position="37"/>
        <end position="217"/>
    </location>
</feature>
<protein>
    <recommendedName>
        <fullName evidence="1">N-acetyltransferase domain-containing protein</fullName>
    </recommendedName>
</protein>
<dbReference type="PROSITE" id="PS51186">
    <property type="entry name" value="GNAT"/>
    <property type="match status" value="1"/>
</dbReference>
<dbReference type="PANTHER" id="PTHR43792">
    <property type="entry name" value="GNAT FAMILY, PUTATIVE (AFU_ORTHOLOGUE AFUA_3G00765)-RELATED-RELATED"/>
    <property type="match status" value="1"/>
</dbReference>
<dbReference type="SUPFAM" id="SSF55729">
    <property type="entry name" value="Acyl-CoA N-acyltransferases (Nat)"/>
    <property type="match status" value="1"/>
</dbReference>